<dbReference type="InterPro" id="IPR029044">
    <property type="entry name" value="Nucleotide-diphossugar_trans"/>
</dbReference>
<name>A0AAJ1QQD7_9BACI</name>
<keyword evidence="3 5" id="KW-0808">Transferase</keyword>
<dbReference type="EMBL" id="JAUCFI010000003">
    <property type="protein sequence ID" value="MDM5285512.1"/>
    <property type="molecule type" value="Genomic_DNA"/>
</dbReference>
<dbReference type="Pfam" id="PF00535">
    <property type="entry name" value="Glycos_transf_2"/>
    <property type="match status" value="1"/>
</dbReference>
<dbReference type="EC" id="2.4.-.-" evidence="5"/>
<organism evidence="5 6">
    <name type="scientific">Peribacillus frigoritolerans</name>
    <dbReference type="NCBI Taxonomy" id="450367"/>
    <lineage>
        <taxon>Bacteria</taxon>
        <taxon>Bacillati</taxon>
        <taxon>Bacillota</taxon>
        <taxon>Bacilli</taxon>
        <taxon>Bacillales</taxon>
        <taxon>Bacillaceae</taxon>
        <taxon>Peribacillus</taxon>
    </lineage>
</organism>
<gene>
    <name evidence="5" type="ORF">QUF85_19735</name>
</gene>
<reference evidence="5" key="1">
    <citation type="submission" date="2023-06" db="EMBL/GenBank/DDBJ databases">
        <title>Comparative genomics of Bacillaceae isolates and their secondary metabolite potential.</title>
        <authorList>
            <person name="Song L."/>
            <person name="Nielsen L.J."/>
            <person name="Mohite O."/>
            <person name="Xu X."/>
            <person name="Weber T."/>
            <person name="Kovacs A.T."/>
        </authorList>
    </citation>
    <scope>NUCLEOTIDE SEQUENCE</scope>
    <source>
        <strain evidence="5">G1S1</strain>
    </source>
</reference>
<dbReference type="Gene3D" id="3.90.550.10">
    <property type="entry name" value="Spore Coat Polysaccharide Biosynthesis Protein SpsA, Chain A"/>
    <property type="match status" value="1"/>
</dbReference>
<dbReference type="AlphaFoldDB" id="A0AAJ1QQD7"/>
<dbReference type="GO" id="GO:0016757">
    <property type="term" value="F:glycosyltransferase activity"/>
    <property type="evidence" value="ECO:0007669"/>
    <property type="project" value="UniProtKB-KW"/>
</dbReference>
<dbReference type="PANTHER" id="PTHR22916:SF51">
    <property type="entry name" value="GLYCOSYLTRANSFERASE EPSH-RELATED"/>
    <property type="match status" value="1"/>
</dbReference>
<comment type="similarity">
    <text evidence="1">Belongs to the glycosyltransferase 2 family.</text>
</comment>
<dbReference type="Proteomes" id="UP001238973">
    <property type="component" value="Unassembled WGS sequence"/>
</dbReference>
<evidence type="ECO:0000313" key="6">
    <source>
        <dbReference type="Proteomes" id="UP001238973"/>
    </source>
</evidence>
<dbReference type="CDD" id="cd00761">
    <property type="entry name" value="Glyco_tranf_GTA_type"/>
    <property type="match status" value="1"/>
</dbReference>
<dbReference type="RefSeq" id="WP_289350477.1">
    <property type="nucleotide sequence ID" value="NZ_JAUCFI010000003.1"/>
</dbReference>
<dbReference type="PANTHER" id="PTHR22916">
    <property type="entry name" value="GLYCOSYLTRANSFERASE"/>
    <property type="match status" value="1"/>
</dbReference>
<evidence type="ECO:0000259" key="4">
    <source>
        <dbReference type="Pfam" id="PF00535"/>
    </source>
</evidence>
<evidence type="ECO:0000256" key="1">
    <source>
        <dbReference type="ARBA" id="ARBA00006739"/>
    </source>
</evidence>
<dbReference type="InterPro" id="IPR001173">
    <property type="entry name" value="Glyco_trans_2-like"/>
</dbReference>
<evidence type="ECO:0000313" key="5">
    <source>
        <dbReference type="EMBL" id="MDM5285512.1"/>
    </source>
</evidence>
<sequence length="318" mass="37024">MEDKLISVIIPIYNVQDLLPKCIDSIINQTYMKLEIILVNDGSKDNSALICEQYAKKDKRIKVIHKPNGGLSDARNAGLEIAKGDYIAFVDSDDYIINNAYEVMILEATRHNLDIVAANAEILNGKSKSNLMKEKHMPTEIITGLDYLCESIKQSSFQACAWLNLYRKNLLIDNNFYFEKGLLHEDEEWTPRVFLKANKVKYIDFKFYNYVIREGSIMTKKDKTKNGLDIIKTCYKLNDIYIRYVDKDRRKILNSYLLNIYLGGIYIGRLDRPPYRKSLKKSFIFDKINNPRDLFKASLFLINIRLYCKINSLSKTEF</sequence>
<proteinExistence type="inferred from homology"/>
<feature type="domain" description="Glycosyltransferase 2-like" evidence="4">
    <location>
        <begin position="7"/>
        <end position="136"/>
    </location>
</feature>
<evidence type="ECO:0000256" key="3">
    <source>
        <dbReference type="ARBA" id="ARBA00022679"/>
    </source>
</evidence>
<accession>A0AAJ1QQD7</accession>
<comment type="caution">
    <text evidence="5">The sequence shown here is derived from an EMBL/GenBank/DDBJ whole genome shotgun (WGS) entry which is preliminary data.</text>
</comment>
<keyword evidence="2 5" id="KW-0328">Glycosyltransferase</keyword>
<dbReference type="SUPFAM" id="SSF53448">
    <property type="entry name" value="Nucleotide-diphospho-sugar transferases"/>
    <property type="match status" value="1"/>
</dbReference>
<protein>
    <submittedName>
        <fullName evidence="5">Glycosyltransferase</fullName>
        <ecNumber evidence="5">2.4.-.-</ecNumber>
    </submittedName>
</protein>
<evidence type="ECO:0000256" key="2">
    <source>
        <dbReference type="ARBA" id="ARBA00022676"/>
    </source>
</evidence>